<proteinExistence type="predicted"/>
<keyword evidence="1" id="KW-0472">Membrane</keyword>
<dbReference type="RefSeq" id="WP_253617063.1">
    <property type="nucleotide sequence ID" value="NZ_JAMZDE010000001.1"/>
</dbReference>
<evidence type="ECO:0000313" key="3">
    <source>
        <dbReference type="Proteomes" id="UP001139474"/>
    </source>
</evidence>
<organism evidence="2 3">
    <name type="scientific">Idiomarina rhizosphaerae</name>
    <dbReference type="NCBI Taxonomy" id="2961572"/>
    <lineage>
        <taxon>Bacteria</taxon>
        <taxon>Pseudomonadati</taxon>
        <taxon>Pseudomonadota</taxon>
        <taxon>Gammaproteobacteria</taxon>
        <taxon>Alteromonadales</taxon>
        <taxon>Idiomarinaceae</taxon>
        <taxon>Idiomarina</taxon>
    </lineage>
</organism>
<keyword evidence="1" id="KW-1133">Transmembrane helix</keyword>
<evidence type="ECO:0000313" key="2">
    <source>
        <dbReference type="EMBL" id="MCP1338169.1"/>
    </source>
</evidence>
<feature type="transmembrane region" description="Helical" evidence="1">
    <location>
        <begin position="36"/>
        <end position="52"/>
    </location>
</feature>
<dbReference type="AlphaFoldDB" id="A0A9X2FVH9"/>
<keyword evidence="3" id="KW-1185">Reference proteome</keyword>
<name>A0A9X2FVH9_9GAMM</name>
<evidence type="ECO:0000256" key="1">
    <source>
        <dbReference type="SAM" id="Phobius"/>
    </source>
</evidence>
<sequence>MSKAQAGVIVDSTAAMWIMLRIRVDVMLRSSTWIKLSFFILAITFFVCGGYLSNKNTLSEWLVSSLVYLIGLHWVYAYIWKKDMHNHLGKICYDPEGKHHKVRFLSFFFGLCVCIYIIFI</sequence>
<dbReference type="EMBL" id="JAMZDE010000001">
    <property type="protein sequence ID" value="MCP1338169.1"/>
    <property type="molecule type" value="Genomic_DNA"/>
</dbReference>
<dbReference type="Proteomes" id="UP001139474">
    <property type="component" value="Unassembled WGS sequence"/>
</dbReference>
<keyword evidence="1" id="KW-0812">Transmembrane</keyword>
<reference evidence="2" key="1">
    <citation type="submission" date="2022-06" db="EMBL/GenBank/DDBJ databases">
        <title>Idiomarina rhizosphaerae M1R2S28.</title>
        <authorList>
            <person name="Sun J.-Q."/>
            <person name="Li L.-F."/>
        </authorList>
    </citation>
    <scope>NUCLEOTIDE SEQUENCE</scope>
    <source>
        <strain evidence="2">M1R2S28</strain>
    </source>
</reference>
<feature type="transmembrane region" description="Helical" evidence="1">
    <location>
        <begin position="58"/>
        <end position="80"/>
    </location>
</feature>
<gene>
    <name evidence="2" type="ORF">NJR55_01060</name>
</gene>
<feature type="transmembrane region" description="Helical" evidence="1">
    <location>
        <begin position="101"/>
        <end position="119"/>
    </location>
</feature>
<accession>A0A9X2FVH9</accession>
<comment type="caution">
    <text evidence="2">The sequence shown here is derived from an EMBL/GenBank/DDBJ whole genome shotgun (WGS) entry which is preliminary data.</text>
</comment>
<protein>
    <submittedName>
        <fullName evidence="2">Uncharacterized protein</fullName>
    </submittedName>
</protein>